<dbReference type="PANTHER" id="PTHR11070">
    <property type="entry name" value="UVRD / RECB / PCRA DNA HELICASE FAMILY MEMBER"/>
    <property type="match status" value="1"/>
</dbReference>
<evidence type="ECO:0000313" key="12">
    <source>
        <dbReference type="EMBL" id="CAB4362570.1"/>
    </source>
</evidence>
<evidence type="ECO:0000313" key="15">
    <source>
        <dbReference type="EMBL" id="CAB4849684.1"/>
    </source>
</evidence>
<proteinExistence type="inferred from homology"/>
<dbReference type="PROSITE" id="PS51198">
    <property type="entry name" value="UVRD_HELICASE_ATP_BIND"/>
    <property type="match status" value="1"/>
</dbReference>
<dbReference type="InterPro" id="IPR027417">
    <property type="entry name" value="P-loop_NTPase"/>
</dbReference>
<keyword evidence="4" id="KW-0347">Helicase</keyword>
<dbReference type="AlphaFoldDB" id="A0A6J6Q6C9"/>
<dbReference type="GO" id="GO:0005634">
    <property type="term" value="C:nucleus"/>
    <property type="evidence" value="ECO:0007669"/>
    <property type="project" value="TreeGrafter"/>
</dbReference>
<keyword evidence="6" id="KW-0413">Isomerase</keyword>
<dbReference type="InterPro" id="IPR000212">
    <property type="entry name" value="DNA_helicase_UvrD/REP"/>
</dbReference>
<dbReference type="EMBL" id="CAEZYF010000002">
    <property type="protein sequence ID" value="CAB4706052.1"/>
    <property type="molecule type" value="Genomic_DNA"/>
</dbReference>
<dbReference type="Pfam" id="PF00580">
    <property type="entry name" value="UvrD-helicase"/>
    <property type="match status" value="1"/>
</dbReference>
<dbReference type="InterPro" id="IPR044876">
    <property type="entry name" value="HRDC_dom_sf"/>
</dbReference>
<sequence length="609" mass="66257">MSTLLSGLDPQQVEAVTTRAAPLAIVAAAGSGKTTVLTRRIAHRVAEGSALPQHVLALTFTRDAAAELRRRLRRLDIREQIDAGTFHAVALRLLRDRALGRNAPAPQLAGDRLRLMRECVTQLQLTCEPYGAMADLDWARARLIAPDRYESAIRAERRRSSVPAARFADLAEAYARLKQRRGVVDFDDLLHQTLTALQTDTAWAEGVRWRYRHFFVDEVQDLNPLQHTVLEALRDGRPDLCLVGDPRQAIYGWNGADPSTLAEVELRYPGVTVVHLGSNYRCSPQVVRAAAAVLSAAGQHDDAQSRQPSATAVAVLPFPDEHAEADAVARRVRDMMHHRSGSELAVMARTNEQLTVLGAALTRYGINTERSAGRSPLDTALANAHRCTNRDQLASWVDAVLLDGDDVARRVAHEADRFLSSGEPGSFRAWLEARTPFDDLEPDDRRESVSLLTFHAAKGREWWGVVVCGAEDGLIPHASASSTAQLAEEARLFYVAITRAAHDLTITHASSRHGKPTAPSRWLAAVAASGAGDEVVVPPTRPISVADPLAALHDWRAAIARASGQPDTSVCTDRVLRSLAAEPPTSAAELAQRLGITETAAARLRPLPI</sequence>
<feature type="domain" description="UvrD-like helicase ATP-binding" evidence="11">
    <location>
        <begin position="6"/>
        <end position="283"/>
    </location>
</feature>
<dbReference type="Pfam" id="PF00570">
    <property type="entry name" value="HRDC"/>
    <property type="match status" value="1"/>
</dbReference>
<keyword evidence="2" id="KW-0547">Nucleotide-binding</keyword>
<dbReference type="EMBL" id="CAFBIY010000041">
    <property type="protein sequence ID" value="CAB4849684.1"/>
    <property type="molecule type" value="Genomic_DNA"/>
</dbReference>
<organism evidence="13">
    <name type="scientific">freshwater metagenome</name>
    <dbReference type="NCBI Taxonomy" id="449393"/>
    <lineage>
        <taxon>unclassified sequences</taxon>
        <taxon>metagenomes</taxon>
        <taxon>ecological metagenomes</taxon>
    </lineage>
</organism>
<comment type="catalytic activity">
    <reaction evidence="9">
        <text>ATP + H2O = ADP + phosphate + H(+)</text>
        <dbReference type="Rhea" id="RHEA:13065"/>
        <dbReference type="ChEBI" id="CHEBI:15377"/>
        <dbReference type="ChEBI" id="CHEBI:15378"/>
        <dbReference type="ChEBI" id="CHEBI:30616"/>
        <dbReference type="ChEBI" id="CHEBI:43474"/>
        <dbReference type="ChEBI" id="CHEBI:456216"/>
        <dbReference type="EC" id="5.6.2.4"/>
    </reaction>
</comment>
<dbReference type="EMBL" id="CAESGF010000002">
    <property type="protein sequence ID" value="CAB4362570.1"/>
    <property type="molecule type" value="Genomic_DNA"/>
</dbReference>
<dbReference type="SUPFAM" id="SSF52540">
    <property type="entry name" value="P-loop containing nucleoside triphosphate hydrolases"/>
    <property type="match status" value="1"/>
</dbReference>
<dbReference type="GO" id="GO:0043138">
    <property type="term" value="F:3'-5' DNA helicase activity"/>
    <property type="evidence" value="ECO:0007669"/>
    <property type="project" value="UniProtKB-EC"/>
</dbReference>
<dbReference type="InterPro" id="IPR014016">
    <property type="entry name" value="UvrD-like_ATP-bd"/>
</dbReference>
<name>A0A6J6Q6C9_9ZZZZ</name>
<keyword evidence="5" id="KW-0067">ATP-binding</keyword>
<evidence type="ECO:0000259" key="10">
    <source>
        <dbReference type="PROSITE" id="PS50967"/>
    </source>
</evidence>
<dbReference type="GO" id="GO:0000725">
    <property type="term" value="P:recombinational repair"/>
    <property type="evidence" value="ECO:0007669"/>
    <property type="project" value="TreeGrafter"/>
</dbReference>
<dbReference type="PANTHER" id="PTHR11070:SF69">
    <property type="entry name" value="ATP-DEPENDENT DNA HELICASE UVRD2"/>
    <property type="match status" value="1"/>
</dbReference>
<dbReference type="GO" id="GO:0016787">
    <property type="term" value="F:hydrolase activity"/>
    <property type="evidence" value="ECO:0007669"/>
    <property type="project" value="UniProtKB-KW"/>
</dbReference>
<dbReference type="PROSITE" id="PS50967">
    <property type="entry name" value="HRDC"/>
    <property type="match status" value="1"/>
</dbReference>
<evidence type="ECO:0000256" key="2">
    <source>
        <dbReference type="ARBA" id="ARBA00022741"/>
    </source>
</evidence>
<comment type="catalytic activity">
    <reaction evidence="7">
        <text>Couples ATP hydrolysis with the unwinding of duplex DNA by translocating in the 3'-5' direction.</text>
        <dbReference type="EC" id="5.6.2.4"/>
    </reaction>
</comment>
<comment type="similarity">
    <text evidence="1">Belongs to the helicase family. UvrD subfamily.</text>
</comment>
<evidence type="ECO:0000256" key="8">
    <source>
        <dbReference type="ARBA" id="ARBA00034808"/>
    </source>
</evidence>
<evidence type="ECO:0000256" key="9">
    <source>
        <dbReference type="ARBA" id="ARBA00048988"/>
    </source>
</evidence>
<dbReference type="Gene3D" id="1.10.10.160">
    <property type="match status" value="1"/>
</dbReference>
<evidence type="ECO:0000256" key="7">
    <source>
        <dbReference type="ARBA" id="ARBA00034617"/>
    </source>
</evidence>
<dbReference type="SUPFAM" id="SSF47819">
    <property type="entry name" value="HRDC-like"/>
    <property type="match status" value="1"/>
</dbReference>
<dbReference type="EC" id="5.6.2.4" evidence="8"/>
<dbReference type="GO" id="GO:0003677">
    <property type="term" value="F:DNA binding"/>
    <property type="evidence" value="ECO:0007669"/>
    <property type="project" value="UniProtKB-KW"/>
</dbReference>
<reference evidence="13" key="1">
    <citation type="submission" date="2020-05" db="EMBL/GenBank/DDBJ databases">
        <authorList>
            <person name="Chiriac C."/>
            <person name="Salcher M."/>
            <person name="Ghai R."/>
            <person name="Kavagutti S V."/>
        </authorList>
    </citation>
    <scope>NUCLEOTIDE SEQUENCE</scope>
</reference>
<dbReference type="InterPro" id="IPR002121">
    <property type="entry name" value="HRDC_dom"/>
</dbReference>
<dbReference type="InterPro" id="IPR014017">
    <property type="entry name" value="DNA_helicase_UvrD-like_C"/>
</dbReference>
<dbReference type="InterPro" id="IPR010997">
    <property type="entry name" value="HRDC-like_sf"/>
</dbReference>
<accession>A0A6J6Q6C9</accession>
<evidence type="ECO:0000313" key="14">
    <source>
        <dbReference type="EMBL" id="CAB4835700.1"/>
    </source>
</evidence>
<protein>
    <recommendedName>
        <fullName evidence="8">DNA 3'-5' helicase</fullName>
        <ecNumber evidence="8">5.6.2.4</ecNumber>
    </recommendedName>
</protein>
<gene>
    <name evidence="13" type="ORF">UFOPK2656_00351</name>
    <name evidence="14" type="ORF">UFOPK3099_02853</name>
    <name evidence="15" type="ORF">UFOPK3267_00976</name>
    <name evidence="16" type="ORF">UFOPK3651_00119</name>
    <name evidence="17" type="ORF">UFOPK3931_03063</name>
    <name evidence="12" type="ORF">UFOPK4189_00348</name>
</gene>
<evidence type="ECO:0000256" key="5">
    <source>
        <dbReference type="ARBA" id="ARBA00022840"/>
    </source>
</evidence>
<dbReference type="Gene3D" id="3.40.50.300">
    <property type="entry name" value="P-loop containing nucleotide triphosphate hydrolases"/>
    <property type="match status" value="3"/>
</dbReference>
<evidence type="ECO:0000256" key="4">
    <source>
        <dbReference type="ARBA" id="ARBA00022806"/>
    </source>
</evidence>
<evidence type="ECO:0000259" key="11">
    <source>
        <dbReference type="PROSITE" id="PS51198"/>
    </source>
</evidence>
<evidence type="ECO:0000313" key="13">
    <source>
        <dbReference type="EMBL" id="CAB4706052.1"/>
    </source>
</evidence>
<feature type="domain" description="HRDC" evidence="10">
    <location>
        <begin position="542"/>
        <end position="609"/>
    </location>
</feature>
<evidence type="ECO:0000256" key="6">
    <source>
        <dbReference type="ARBA" id="ARBA00023235"/>
    </source>
</evidence>
<dbReference type="InterPro" id="IPR013986">
    <property type="entry name" value="DExx_box_DNA_helicase_dom_sf"/>
</dbReference>
<evidence type="ECO:0000256" key="3">
    <source>
        <dbReference type="ARBA" id="ARBA00022801"/>
    </source>
</evidence>
<dbReference type="EMBL" id="CAFAAV010000330">
    <property type="protein sequence ID" value="CAB4835700.1"/>
    <property type="molecule type" value="Genomic_DNA"/>
</dbReference>
<dbReference type="GO" id="GO:0005524">
    <property type="term" value="F:ATP binding"/>
    <property type="evidence" value="ECO:0007669"/>
    <property type="project" value="UniProtKB-KW"/>
</dbReference>
<dbReference type="EMBL" id="CAFBOL010000132">
    <property type="protein sequence ID" value="CAB5015726.1"/>
    <property type="molecule type" value="Genomic_DNA"/>
</dbReference>
<keyword evidence="3" id="KW-0378">Hydrolase</keyword>
<dbReference type="CDD" id="cd17932">
    <property type="entry name" value="DEXQc_UvrD"/>
    <property type="match status" value="1"/>
</dbReference>
<evidence type="ECO:0000313" key="16">
    <source>
        <dbReference type="EMBL" id="CAB4910204.1"/>
    </source>
</evidence>
<dbReference type="EMBL" id="CAFBMT010000001">
    <property type="protein sequence ID" value="CAB4910204.1"/>
    <property type="molecule type" value="Genomic_DNA"/>
</dbReference>
<dbReference type="Pfam" id="PF13361">
    <property type="entry name" value="UvrD_C"/>
    <property type="match status" value="2"/>
</dbReference>
<evidence type="ECO:0000313" key="17">
    <source>
        <dbReference type="EMBL" id="CAB5015726.1"/>
    </source>
</evidence>
<dbReference type="Gene3D" id="1.10.150.80">
    <property type="entry name" value="HRDC domain"/>
    <property type="match status" value="1"/>
</dbReference>
<evidence type="ECO:0000256" key="1">
    <source>
        <dbReference type="ARBA" id="ARBA00009922"/>
    </source>
</evidence>